<dbReference type="EMBL" id="JBEDNZ010000011">
    <property type="protein sequence ID" value="KAL0832337.1"/>
    <property type="molecule type" value="Genomic_DNA"/>
</dbReference>
<protein>
    <recommendedName>
        <fullName evidence="1">Reverse transcriptase Ty1/copia-type domain-containing protein</fullName>
    </recommendedName>
</protein>
<sequence>MRQSKDCELWLKAIKEELEAHHSNNTWSFVDKRNQTTITSKWVFDIKRNQDGEVERYKARLCARGFTQIHGLDYKEIFSPTTRYELIRILLSLSAEYNWKIRQLDVKTAFLYGHLDEDIFMEIPDGVEAPANKICKLKNENY</sequence>
<dbReference type="Proteomes" id="UP001549921">
    <property type="component" value="Unassembled WGS sequence"/>
</dbReference>
<comment type="caution">
    <text evidence="2">The sequence shown here is derived from an EMBL/GenBank/DDBJ whole genome shotgun (WGS) entry which is preliminary data.</text>
</comment>
<evidence type="ECO:0000259" key="1">
    <source>
        <dbReference type="Pfam" id="PF07727"/>
    </source>
</evidence>
<name>A0ABD0T5J2_LOXSC</name>
<accession>A0ABD0T5J2</accession>
<dbReference type="Pfam" id="PF07727">
    <property type="entry name" value="RVT_2"/>
    <property type="match status" value="1"/>
</dbReference>
<evidence type="ECO:0000313" key="3">
    <source>
        <dbReference type="Proteomes" id="UP001549921"/>
    </source>
</evidence>
<proteinExistence type="predicted"/>
<reference evidence="2 3" key="1">
    <citation type="submission" date="2024-06" db="EMBL/GenBank/DDBJ databases">
        <title>A chromosome-level genome assembly of beet webworm, Loxostege sticticalis.</title>
        <authorList>
            <person name="Zhang Y."/>
        </authorList>
    </citation>
    <scope>NUCLEOTIDE SEQUENCE [LARGE SCALE GENOMIC DNA]</scope>
    <source>
        <strain evidence="2">AQ028</strain>
        <tissue evidence="2">Male pupae</tissue>
    </source>
</reference>
<gene>
    <name evidence="2" type="ORF">ABMA28_001770</name>
</gene>
<feature type="domain" description="Reverse transcriptase Ty1/copia-type" evidence="1">
    <location>
        <begin position="24"/>
        <end position="140"/>
    </location>
</feature>
<organism evidence="2 3">
    <name type="scientific">Loxostege sticticalis</name>
    <name type="common">Beet webworm moth</name>
    <dbReference type="NCBI Taxonomy" id="481309"/>
    <lineage>
        <taxon>Eukaryota</taxon>
        <taxon>Metazoa</taxon>
        <taxon>Ecdysozoa</taxon>
        <taxon>Arthropoda</taxon>
        <taxon>Hexapoda</taxon>
        <taxon>Insecta</taxon>
        <taxon>Pterygota</taxon>
        <taxon>Neoptera</taxon>
        <taxon>Endopterygota</taxon>
        <taxon>Lepidoptera</taxon>
        <taxon>Glossata</taxon>
        <taxon>Ditrysia</taxon>
        <taxon>Pyraloidea</taxon>
        <taxon>Crambidae</taxon>
        <taxon>Pyraustinae</taxon>
        <taxon>Loxostege</taxon>
    </lineage>
</organism>
<dbReference type="AlphaFoldDB" id="A0ABD0T5J2"/>
<evidence type="ECO:0000313" key="2">
    <source>
        <dbReference type="EMBL" id="KAL0832337.1"/>
    </source>
</evidence>
<dbReference type="InterPro" id="IPR013103">
    <property type="entry name" value="RVT_2"/>
</dbReference>